<dbReference type="EMBL" id="SMMX01000006">
    <property type="protein sequence ID" value="TDA21935.1"/>
    <property type="molecule type" value="Genomic_DNA"/>
</dbReference>
<keyword evidence="3" id="KW-1185">Reference proteome</keyword>
<accession>A0A4R4FEF1</accession>
<gene>
    <name evidence="2" type="ORF">E1963_09245</name>
</gene>
<evidence type="ECO:0000313" key="3">
    <source>
        <dbReference type="Proteomes" id="UP000295710"/>
    </source>
</evidence>
<dbReference type="Pfam" id="PF09851">
    <property type="entry name" value="SHOCT"/>
    <property type="match status" value="1"/>
</dbReference>
<reference evidence="2 3" key="1">
    <citation type="journal article" date="2016" name="Nat. Microbiol.">
        <title>The Mouse Intestinal Bacterial Collection (miBC) provides host-specific insight into cultured diversity and functional potential of the gut microbiota.</title>
        <authorList>
            <person name="Lagkouvardos I."/>
            <person name="Pukall R."/>
            <person name="Abt B."/>
            <person name="Foesel B.U."/>
            <person name="Meier-Kolthoff J.P."/>
            <person name="Kumar N."/>
            <person name="Bresciani A."/>
            <person name="Martinez I."/>
            <person name="Just S."/>
            <person name="Ziegler C."/>
            <person name="Brugiroux S."/>
            <person name="Garzetti D."/>
            <person name="Wenning M."/>
            <person name="Bui T.P."/>
            <person name="Wang J."/>
            <person name="Hugenholtz F."/>
            <person name="Plugge C.M."/>
            <person name="Peterson D.A."/>
            <person name="Hornef M.W."/>
            <person name="Baines J.F."/>
            <person name="Smidt H."/>
            <person name="Walter J."/>
            <person name="Kristiansen K."/>
            <person name="Nielsen H.B."/>
            <person name="Haller D."/>
            <person name="Overmann J."/>
            <person name="Stecher B."/>
            <person name="Clavel T."/>
        </authorList>
    </citation>
    <scope>NUCLEOTIDE SEQUENCE [LARGE SCALE GENOMIC DNA]</scope>
    <source>
        <strain evidence="2 3">DSM 28560</strain>
    </source>
</reference>
<sequence>MLGSTKNTEVRKAFKENKLSVNLYYQYCTILEKQVLDDEKILFLLPTYSLDANGGKIQSFLAITNVHIIFILGRGTKTRFIKFPRSELRSYEAIKGGLSKVSVIRFEFMNRTIDIVASMTAYGEKLAEVLADKAYYKGKPKNQKADDPISQLSRLAKLKDIGALSEEEYKSKKEELLKRI</sequence>
<dbReference type="Proteomes" id="UP000295710">
    <property type="component" value="Unassembled WGS sequence"/>
</dbReference>
<proteinExistence type="predicted"/>
<feature type="domain" description="SHOCT" evidence="1">
    <location>
        <begin position="151"/>
        <end position="177"/>
    </location>
</feature>
<organism evidence="2 3">
    <name type="scientific">Extibacter muris</name>
    <dbReference type="NCBI Taxonomy" id="1796622"/>
    <lineage>
        <taxon>Bacteria</taxon>
        <taxon>Bacillati</taxon>
        <taxon>Bacillota</taxon>
        <taxon>Clostridia</taxon>
        <taxon>Lachnospirales</taxon>
        <taxon>Lachnospiraceae</taxon>
        <taxon>Extibacter</taxon>
    </lineage>
</organism>
<evidence type="ECO:0000313" key="2">
    <source>
        <dbReference type="EMBL" id="TDA21935.1"/>
    </source>
</evidence>
<evidence type="ECO:0000259" key="1">
    <source>
        <dbReference type="Pfam" id="PF09851"/>
    </source>
</evidence>
<dbReference type="RefSeq" id="WP_132277354.1">
    <property type="nucleotide sequence ID" value="NZ_JAOBST010000013.1"/>
</dbReference>
<name>A0A4R4FEF1_9FIRM</name>
<dbReference type="AlphaFoldDB" id="A0A4R4FEF1"/>
<comment type="caution">
    <text evidence="2">The sequence shown here is derived from an EMBL/GenBank/DDBJ whole genome shotgun (WGS) entry which is preliminary data.</text>
</comment>
<dbReference type="InterPro" id="IPR018649">
    <property type="entry name" value="SHOCT"/>
</dbReference>
<protein>
    <recommendedName>
        <fullName evidence="1">SHOCT domain-containing protein</fullName>
    </recommendedName>
</protein>